<dbReference type="Pfam" id="PF08240">
    <property type="entry name" value="ADH_N"/>
    <property type="match status" value="1"/>
</dbReference>
<dbReference type="Pfam" id="PF00107">
    <property type="entry name" value="ADH_zinc_N"/>
    <property type="match status" value="1"/>
</dbReference>
<evidence type="ECO:0000259" key="1">
    <source>
        <dbReference type="SMART" id="SM00829"/>
    </source>
</evidence>
<dbReference type="InterPro" id="IPR014188">
    <property type="entry name" value="Acrylyl-CoA_reductase_AcuI"/>
</dbReference>
<dbReference type="InterPro" id="IPR011032">
    <property type="entry name" value="GroES-like_sf"/>
</dbReference>
<dbReference type="InterPro" id="IPR051397">
    <property type="entry name" value="Zn-ADH-like_protein"/>
</dbReference>
<reference evidence="2 3" key="1">
    <citation type="submission" date="2014-12" db="EMBL/GenBank/DDBJ databases">
        <title>Draft genome sequences of 29 type strains of Enterococci.</title>
        <authorList>
            <person name="Zhong Z."/>
            <person name="Sun Z."/>
            <person name="Liu W."/>
            <person name="Zhang W."/>
            <person name="Zhang H."/>
        </authorList>
    </citation>
    <scope>NUCLEOTIDE SEQUENCE [LARGE SCALE GENOMIC DNA]</scope>
    <source>
        <strain evidence="2 3">DSM 17029</strain>
    </source>
</reference>
<feature type="domain" description="Enoyl reductase (ER)" evidence="1">
    <location>
        <begin position="16"/>
        <end position="322"/>
    </location>
</feature>
<gene>
    <name evidence="2" type="ORF">RU97_GL002027</name>
</gene>
<proteinExistence type="predicted"/>
<protein>
    <recommendedName>
        <fullName evidence="1">Enoyl reductase (ER) domain-containing protein</fullName>
    </recommendedName>
</protein>
<dbReference type="PANTHER" id="PTHR43677">
    <property type="entry name" value="SHORT-CHAIN DEHYDROGENASE/REDUCTASE"/>
    <property type="match status" value="1"/>
</dbReference>
<dbReference type="STRING" id="214095.RU97_GL002027"/>
<dbReference type="AlphaFoldDB" id="A0A1L8RFT3"/>
<keyword evidence="3" id="KW-1185">Reference proteome</keyword>
<dbReference type="InterPro" id="IPR013149">
    <property type="entry name" value="ADH-like_C"/>
</dbReference>
<dbReference type="SUPFAM" id="SSF50129">
    <property type="entry name" value="GroES-like"/>
    <property type="match status" value="1"/>
</dbReference>
<accession>A0A1L8RFT3</accession>
<dbReference type="PANTHER" id="PTHR43677:SF1">
    <property type="entry name" value="ACRYLYL-COA REDUCTASE ACUI-RELATED"/>
    <property type="match status" value="1"/>
</dbReference>
<dbReference type="InterPro" id="IPR013154">
    <property type="entry name" value="ADH-like_N"/>
</dbReference>
<dbReference type="SMART" id="SM00829">
    <property type="entry name" value="PKS_ER"/>
    <property type="match status" value="1"/>
</dbReference>
<dbReference type="NCBIfam" id="TIGR02823">
    <property type="entry name" value="oxido_YhdH"/>
    <property type="match status" value="1"/>
</dbReference>
<dbReference type="GO" id="GO:0043957">
    <property type="term" value="F:acryloyl-CoA reductase (NADPH) activity"/>
    <property type="evidence" value="ECO:0007669"/>
    <property type="project" value="TreeGrafter"/>
</dbReference>
<sequence length="327" mass="34574">MSTFNAFVVTETAPEGQITEISFDNLSAGDTVIKVAYSSVNFKDSLAANPKGGVIRQYPMIPGIDISGIVEESADPALPKGTRVLVTGYGLGVSHTGGFAEFVRVPHEWVIPLPTDFSLKDAMIYGTAGLTAALSIEALLKQGLQKSSRVLVTGATGGVGRFAIQILKKLGITAITALTRKDAAAYLTEIGASETVTPDSLFPEKTKPLGKQQFDFVVDTVGGDTAAKILPLIQYDGAMAMCGNAGGIRLETTVLPFILRGVALLGIDSVQISHEKRLAMWQHLATDWRPAELAENHLISLSELPATFAALQAGKHIGRTIVEIGGD</sequence>
<dbReference type="InterPro" id="IPR020843">
    <property type="entry name" value="ER"/>
</dbReference>
<dbReference type="InterPro" id="IPR036291">
    <property type="entry name" value="NAD(P)-bd_dom_sf"/>
</dbReference>
<name>A0A1L8RFT3_9ENTE</name>
<organism evidence="2 3">
    <name type="scientific">Enterococcus canis</name>
    <dbReference type="NCBI Taxonomy" id="214095"/>
    <lineage>
        <taxon>Bacteria</taxon>
        <taxon>Bacillati</taxon>
        <taxon>Bacillota</taxon>
        <taxon>Bacilli</taxon>
        <taxon>Lactobacillales</taxon>
        <taxon>Enterococcaceae</taxon>
        <taxon>Enterococcus</taxon>
    </lineage>
</organism>
<dbReference type="Gene3D" id="3.40.50.720">
    <property type="entry name" value="NAD(P)-binding Rossmann-like Domain"/>
    <property type="match status" value="1"/>
</dbReference>
<evidence type="ECO:0000313" key="2">
    <source>
        <dbReference type="EMBL" id="OJG18630.1"/>
    </source>
</evidence>
<dbReference type="Proteomes" id="UP000181884">
    <property type="component" value="Unassembled WGS sequence"/>
</dbReference>
<dbReference type="CDD" id="cd05280">
    <property type="entry name" value="MDR_yhdh_yhfp"/>
    <property type="match status" value="1"/>
</dbReference>
<evidence type="ECO:0000313" key="3">
    <source>
        <dbReference type="Proteomes" id="UP000181884"/>
    </source>
</evidence>
<comment type="caution">
    <text evidence="2">The sequence shown here is derived from an EMBL/GenBank/DDBJ whole genome shotgun (WGS) entry which is preliminary data.</text>
</comment>
<dbReference type="SUPFAM" id="SSF51735">
    <property type="entry name" value="NAD(P)-binding Rossmann-fold domains"/>
    <property type="match status" value="1"/>
</dbReference>
<dbReference type="Gene3D" id="3.90.180.10">
    <property type="entry name" value="Medium-chain alcohol dehydrogenases, catalytic domain"/>
    <property type="match status" value="1"/>
</dbReference>
<dbReference type="RefSeq" id="WP_067395668.1">
    <property type="nucleotide sequence ID" value="NZ_JXKH01000004.1"/>
</dbReference>
<dbReference type="EMBL" id="JXKH01000004">
    <property type="protein sequence ID" value="OJG18630.1"/>
    <property type="molecule type" value="Genomic_DNA"/>
</dbReference>